<protein>
    <submittedName>
        <fullName evidence="3">TadE-like protein</fullName>
    </submittedName>
</protein>
<dbReference type="InterPro" id="IPR012495">
    <property type="entry name" value="TadE-like_dom"/>
</dbReference>
<keyword evidence="1" id="KW-1133">Transmembrane helix</keyword>
<organism evidence="3 4">
    <name type="scientific">Nocardiopsis flavescens</name>
    <dbReference type="NCBI Taxonomy" id="758803"/>
    <lineage>
        <taxon>Bacteria</taxon>
        <taxon>Bacillati</taxon>
        <taxon>Actinomycetota</taxon>
        <taxon>Actinomycetes</taxon>
        <taxon>Streptosporangiales</taxon>
        <taxon>Nocardiopsidaceae</taxon>
        <taxon>Nocardiopsis</taxon>
    </lineage>
</organism>
<dbReference type="AlphaFoldDB" id="A0A1M6E002"/>
<accession>A0A1M6E002</accession>
<evidence type="ECO:0000313" key="4">
    <source>
        <dbReference type="Proteomes" id="UP000184452"/>
    </source>
</evidence>
<keyword evidence="1" id="KW-0812">Transmembrane</keyword>
<keyword evidence="1" id="KW-0472">Membrane</keyword>
<dbReference type="Proteomes" id="UP000184452">
    <property type="component" value="Unassembled WGS sequence"/>
</dbReference>
<dbReference type="STRING" id="758803.SAMN05421803_10293"/>
<dbReference type="Pfam" id="PF07811">
    <property type="entry name" value="TadE"/>
    <property type="match status" value="1"/>
</dbReference>
<name>A0A1M6E002_9ACTN</name>
<evidence type="ECO:0000313" key="3">
    <source>
        <dbReference type="EMBL" id="SHI78842.1"/>
    </source>
</evidence>
<feature type="transmembrane region" description="Helical" evidence="1">
    <location>
        <begin position="21"/>
        <end position="48"/>
    </location>
</feature>
<gene>
    <name evidence="3" type="ORF">SAMN05421803_10293</name>
</gene>
<keyword evidence="4" id="KW-1185">Reference proteome</keyword>
<sequence>MSARARPRRRSGRGRGDDRGGPLLEFAMVFPVLLLTAVVAIEAFLAFVAAERLESAARAGARVAGVQGLEGAEATARESLPSWLDDATVTGGANDRAGFYVEVAHPLPVVFSSAGFGITVTRRVDMPDV</sequence>
<evidence type="ECO:0000259" key="2">
    <source>
        <dbReference type="Pfam" id="PF07811"/>
    </source>
</evidence>
<dbReference type="RefSeq" id="WP_073375647.1">
    <property type="nucleotide sequence ID" value="NZ_FQZK01000002.1"/>
</dbReference>
<dbReference type="EMBL" id="FQZK01000002">
    <property type="protein sequence ID" value="SHI78842.1"/>
    <property type="molecule type" value="Genomic_DNA"/>
</dbReference>
<proteinExistence type="predicted"/>
<reference evidence="3 4" key="1">
    <citation type="submission" date="2016-11" db="EMBL/GenBank/DDBJ databases">
        <authorList>
            <person name="Jaros S."/>
            <person name="Januszkiewicz K."/>
            <person name="Wedrychowicz H."/>
        </authorList>
    </citation>
    <scope>NUCLEOTIDE SEQUENCE [LARGE SCALE GENOMIC DNA]</scope>
    <source>
        <strain evidence="3 4">CGMCC 4.5723</strain>
    </source>
</reference>
<evidence type="ECO:0000256" key="1">
    <source>
        <dbReference type="SAM" id="Phobius"/>
    </source>
</evidence>
<feature type="domain" description="TadE-like" evidence="2">
    <location>
        <begin position="24"/>
        <end position="62"/>
    </location>
</feature>